<keyword evidence="3" id="KW-1185">Reference proteome</keyword>
<evidence type="ECO:0000313" key="3">
    <source>
        <dbReference type="Proteomes" id="UP000468388"/>
    </source>
</evidence>
<evidence type="ECO:0000259" key="1">
    <source>
        <dbReference type="Pfam" id="PF03544"/>
    </source>
</evidence>
<sequence>MTTLKFLILSILLLVIISNVCTSLSLASANDTFLSDLHVYKEVHPTFPGGNEKLKEFIEENLRWPVGESGFTGTVLTSFIVEEDGHITNIQIEQSECQLCNVESLRLIDSMPDWQPGRIAGEPARMLLFLPLKFEIK</sequence>
<reference evidence="2 3" key="1">
    <citation type="submission" date="2019-12" db="EMBL/GenBank/DDBJ databases">
        <title>The draft genomic sequence of strain Chitinophaga oryziterrae JCM 16595.</title>
        <authorList>
            <person name="Zhang X."/>
        </authorList>
    </citation>
    <scope>NUCLEOTIDE SEQUENCE [LARGE SCALE GENOMIC DNA]</scope>
    <source>
        <strain evidence="2 3">JCM 16595</strain>
    </source>
</reference>
<dbReference type="InterPro" id="IPR037682">
    <property type="entry name" value="TonB_C"/>
</dbReference>
<dbReference type="EMBL" id="WRXO01000009">
    <property type="protein sequence ID" value="MVT44022.1"/>
    <property type="molecule type" value="Genomic_DNA"/>
</dbReference>
<comment type="caution">
    <text evidence="2">The sequence shown here is derived from an EMBL/GenBank/DDBJ whole genome shotgun (WGS) entry which is preliminary data.</text>
</comment>
<dbReference type="OrthoDB" id="1039448at2"/>
<dbReference type="Proteomes" id="UP000468388">
    <property type="component" value="Unassembled WGS sequence"/>
</dbReference>
<dbReference type="RefSeq" id="WP_157302825.1">
    <property type="nucleotide sequence ID" value="NZ_BAAAZB010000001.1"/>
</dbReference>
<name>A0A6N8JIQ2_9BACT</name>
<organism evidence="2 3">
    <name type="scientific">Chitinophaga oryziterrae</name>
    <dbReference type="NCBI Taxonomy" id="1031224"/>
    <lineage>
        <taxon>Bacteria</taxon>
        <taxon>Pseudomonadati</taxon>
        <taxon>Bacteroidota</taxon>
        <taxon>Chitinophagia</taxon>
        <taxon>Chitinophagales</taxon>
        <taxon>Chitinophagaceae</taxon>
        <taxon>Chitinophaga</taxon>
    </lineage>
</organism>
<proteinExistence type="predicted"/>
<dbReference type="AlphaFoldDB" id="A0A6N8JIQ2"/>
<accession>A0A6N8JIQ2</accession>
<dbReference type="Pfam" id="PF03544">
    <property type="entry name" value="TonB_C"/>
    <property type="match status" value="1"/>
</dbReference>
<protein>
    <recommendedName>
        <fullName evidence="1">TonB C-terminal domain-containing protein</fullName>
    </recommendedName>
</protein>
<gene>
    <name evidence="2" type="ORF">GO495_25730</name>
</gene>
<dbReference type="Gene3D" id="3.30.1150.10">
    <property type="match status" value="1"/>
</dbReference>
<dbReference type="SUPFAM" id="SSF74653">
    <property type="entry name" value="TolA/TonB C-terminal domain"/>
    <property type="match status" value="1"/>
</dbReference>
<dbReference type="GO" id="GO:0055085">
    <property type="term" value="P:transmembrane transport"/>
    <property type="evidence" value="ECO:0007669"/>
    <property type="project" value="InterPro"/>
</dbReference>
<evidence type="ECO:0000313" key="2">
    <source>
        <dbReference type="EMBL" id="MVT44022.1"/>
    </source>
</evidence>
<feature type="domain" description="TonB C-terminal" evidence="1">
    <location>
        <begin position="69"/>
        <end position="135"/>
    </location>
</feature>